<feature type="domain" description="ISXO2-like transposase" evidence="1">
    <location>
        <begin position="62"/>
        <end position="108"/>
    </location>
</feature>
<dbReference type="AlphaFoldDB" id="A0A0L8G1M4"/>
<dbReference type="InterPro" id="IPR053164">
    <property type="entry name" value="IS1016-like_transposase"/>
</dbReference>
<dbReference type="InterPro" id="IPR024445">
    <property type="entry name" value="Tnp_ISXO2-like"/>
</dbReference>
<reference evidence="2" key="1">
    <citation type="submission" date="2015-07" db="EMBL/GenBank/DDBJ databases">
        <title>MeaNS - Measles Nucleotide Surveillance Program.</title>
        <authorList>
            <person name="Tran T."/>
            <person name="Druce J."/>
        </authorList>
    </citation>
    <scope>NUCLEOTIDE SEQUENCE</scope>
    <source>
        <strain evidence="2">UCB-OBI-ISO-001</strain>
        <tissue evidence="2">Gonad</tissue>
    </source>
</reference>
<name>A0A0L8G1M4_OCTBM</name>
<sequence>METTIEDYFSYCREVRQWLVETKLLTDQPIGGPGLTVEIDELKLGKTKYHRGRFVEGQWNNKRDRATLEPIILQHIKLGTTVMSDCWKAYDSLGAFSFQHLTVNHSYNFVDPLTGAYTNNMENL</sequence>
<dbReference type="PANTHER" id="PTHR47163:SF2">
    <property type="entry name" value="SI:DKEY-17M8.2"/>
    <property type="match status" value="1"/>
</dbReference>
<dbReference type="STRING" id="37653.A0A0L8G1M4"/>
<evidence type="ECO:0000259" key="1">
    <source>
        <dbReference type="Pfam" id="PF12762"/>
    </source>
</evidence>
<proteinExistence type="predicted"/>
<dbReference type="EMBL" id="KQ424775">
    <property type="protein sequence ID" value="KOF70495.1"/>
    <property type="molecule type" value="Genomic_DNA"/>
</dbReference>
<evidence type="ECO:0000313" key="2">
    <source>
        <dbReference type="EMBL" id="KOF70495.1"/>
    </source>
</evidence>
<dbReference type="Pfam" id="PF12762">
    <property type="entry name" value="DDE_Tnp_IS1595"/>
    <property type="match status" value="1"/>
</dbReference>
<gene>
    <name evidence="2" type="ORF">OCBIM_22002762mg</name>
</gene>
<protein>
    <recommendedName>
        <fullName evidence="1">ISXO2-like transposase domain-containing protein</fullName>
    </recommendedName>
</protein>
<dbReference type="PANTHER" id="PTHR47163">
    <property type="entry name" value="DDE_TNP_IS1595 DOMAIN-CONTAINING PROTEIN"/>
    <property type="match status" value="1"/>
</dbReference>
<accession>A0A0L8G1M4</accession>
<organism evidence="2">
    <name type="scientific">Octopus bimaculoides</name>
    <name type="common">California two-spotted octopus</name>
    <dbReference type="NCBI Taxonomy" id="37653"/>
    <lineage>
        <taxon>Eukaryota</taxon>
        <taxon>Metazoa</taxon>
        <taxon>Spiralia</taxon>
        <taxon>Lophotrochozoa</taxon>
        <taxon>Mollusca</taxon>
        <taxon>Cephalopoda</taxon>
        <taxon>Coleoidea</taxon>
        <taxon>Octopodiformes</taxon>
        <taxon>Octopoda</taxon>
        <taxon>Incirrata</taxon>
        <taxon>Octopodidae</taxon>
        <taxon>Octopus</taxon>
    </lineage>
</organism>